<comment type="similarity">
    <text evidence="2">Belongs to the PNP/MTAP phosphorylase family.</text>
</comment>
<dbReference type="AlphaFoldDB" id="A0A2S4PV62"/>
<evidence type="ECO:0000256" key="1">
    <source>
        <dbReference type="ARBA" id="ARBA00005058"/>
    </source>
</evidence>
<comment type="caution">
    <text evidence="8">The sequence shown here is derived from an EMBL/GenBank/DDBJ whole genome shotgun (WGS) entry which is preliminary data.</text>
</comment>
<evidence type="ECO:0000256" key="2">
    <source>
        <dbReference type="ARBA" id="ARBA00006751"/>
    </source>
</evidence>
<evidence type="ECO:0000256" key="4">
    <source>
        <dbReference type="ARBA" id="ARBA00022676"/>
    </source>
</evidence>
<feature type="domain" description="Nucleoside phosphorylase" evidence="7">
    <location>
        <begin position="138"/>
        <end position="277"/>
    </location>
</feature>
<evidence type="ECO:0000256" key="5">
    <source>
        <dbReference type="ARBA" id="ARBA00022679"/>
    </source>
</evidence>
<gene>
    <name evidence="8" type="ORF">EPUL_000942</name>
</gene>
<dbReference type="InterPro" id="IPR000845">
    <property type="entry name" value="Nucleoside_phosphorylase_d"/>
</dbReference>
<protein>
    <recommendedName>
        <fullName evidence="3">purine-nucleoside phosphorylase</fullName>
        <ecNumber evidence="3">2.4.2.1</ecNumber>
    </recommendedName>
    <alternativeName>
        <fullName evidence="6">Inosine-guanosine phosphorylase</fullName>
    </alternativeName>
</protein>
<dbReference type="InterPro" id="IPR011268">
    <property type="entry name" value="Purine_phosphorylase"/>
</dbReference>
<dbReference type="GO" id="GO:0005737">
    <property type="term" value="C:cytoplasm"/>
    <property type="evidence" value="ECO:0007669"/>
    <property type="project" value="TreeGrafter"/>
</dbReference>
<comment type="pathway">
    <text evidence="1">Purine metabolism; purine nucleoside salvage.</text>
</comment>
<accession>A0A2S4PV62</accession>
<organism evidence="8 9">
    <name type="scientific">Erysiphe pulchra</name>
    <dbReference type="NCBI Taxonomy" id="225359"/>
    <lineage>
        <taxon>Eukaryota</taxon>
        <taxon>Fungi</taxon>
        <taxon>Dikarya</taxon>
        <taxon>Ascomycota</taxon>
        <taxon>Pezizomycotina</taxon>
        <taxon>Leotiomycetes</taxon>
        <taxon>Erysiphales</taxon>
        <taxon>Erysiphaceae</taxon>
        <taxon>Erysiphe</taxon>
    </lineage>
</organism>
<dbReference type="EC" id="2.4.2.1" evidence="3"/>
<dbReference type="SUPFAM" id="SSF53167">
    <property type="entry name" value="Purine and uridine phosphorylases"/>
    <property type="match status" value="1"/>
</dbReference>
<dbReference type="PIRSF" id="PIRSF000477">
    <property type="entry name" value="PurNPase"/>
    <property type="match status" value="1"/>
</dbReference>
<reference evidence="8 9" key="1">
    <citation type="submission" date="2017-10" db="EMBL/GenBank/DDBJ databases">
        <title>Development of genomic resources for the powdery mildew, Erysiphe pulchra.</title>
        <authorList>
            <person name="Wadl P.A."/>
            <person name="Mack B.M."/>
            <person name="Moore G."/>
            <person name="Beltz S.B."/>
        </authorList>
    </citation>
    <scope>NUCLEOTIDE SEQUENCE [LARGE SCALE GENOMIC DNA]</scope>
    <source>
        <strain evidence="8">Cflorida</strain>
    </source>
</reference>
<dbReference type="InterPro" id="IPR035994">
    <property type="entry name" value="Nucleoside_phosphorylase_sf"/>
</dbReference>
<dbReference type="STRING" id="225359.A0A2S4PV62"/>
<evidence type="ECO:0000313" key="8">
    <source>
        <dbReference type="EMBL" id="POS85922.1"/>
    </source>
</evidence>
<dbReference type="UniPathway" id="UPA00606"/>
<evidence type="ECO:0000313" key="9">
    <source>
        <dbReference type="Proteomes" id="UP000237438"/>
    </source>
</evidence>
<evidence type="ECO:0000259" key="7">
    <source>
        <dbReference type="Pfam" id="PF01048"/>
    </source>
</evidence>
<dbReference type="GO" id="GO:0009116">
    <property type="term" value="P:nucleoside metabolic process"/>
    <property type="evidence" value="ECO:0007669"/>
    <property type="project" value="InterPro"/>
</dbReference>
<dbReference type="OrthoDB" id="10261782at2759"/>
<keyword evidence="5" id="KW-0808">Transferase</keyword>
<dbReference type="Pfam" id="PF01048">
    <property type="entry name" value="PNP_UDP_1"/>
    <property type="match status" value="1"/>
</dbReference>
<dbReference type="EMBL" id="PEDP01000456">
    <property type="protein sequence ID" value="POS85922.1"/>
    <property type="molecule type" value="Genomic_DNA"/>
</dbReference>
<dbReference type="GO" id="GO:0004731">
    <property type="term" value="F:purine-nucleoside phosphorylase activity"/>
    <property type="evidence" value="ECO:0007669"/>
    <property type="project" value="UniProtKB-EC"/>
</dbReference>
<keyword evidence="4" id="KW-0328">Glycosyltransferase</keyword>
<keyword evidence="9" id="KW-1185">Reference proteome</keyword>
<dbReference type="PANTHER" id="PTHR11904:SF9">
    <property type="entry name" value="PURINE NUCLEOSIDE PHOSPHORYLASE-RELATED"/>
    <property type="match status" value="1"/>
</dbReference>
<sequence>MTISSTSLEPGQSQLDASAQYIRSLLPKWYQPTVAIIGGSGLSALEDIISSFNLHSSTDPAKSVQEDRCEIRFDQLIGFPIPSVSGHAGKLIFGTIVTRNGKKVNAVLMSGRAHFYEGNDPKKATFPIRVLGALNIKVLIAKQHISFPSLSGSYNPLLGPIDNSSAGPGHRFLALSDAYDYNLRRAAWQAWKEISSLQAKEAANRLQIAGADRQRRLQEGTYAMVAGPTYETRAESRLLTILGADVVGMSTVPEVIVARHIGVRVLGLTLITNMAVLEKAPRGDDILEGNEHTNYDISAGKANHVEVVEAGKVAAEIIK</sequence>
<name>A0A2S4PV62_9PEZI</name>
<evidence type="ECO:0000256" key="3">
    <source>
        <dbReference type="ARBA" id="ARBA00011886"/>
    </source>
</evidence>
<dbReference type="Proteomes" id="UP000237438">
    <property type="component" value="Unassembled WGS sequence"/>
</dbReference>
<dbReference type="CDD" id="cd09009">
    <property type="entry name" value="PNP-EcPNPII_like"/>
    <property type="match status" value="1"/>
</dbReference>
<dbReference type="Gene3D" id="3.40.50.1580">
    <property type="entry name" value="Nucleoside phosphorylase domain"/>
    <property type="match status" value="2"/>
</dbReference>
<dbReference type="PANTHER" id="PTHR11904">
    <property type="entry name" value="METHYLTHIOADENOSINE/PURINE NUCLEOSIDE PHOSPHORYLASE"/>
    <property type="match status" value="1"/>
</dbReference>
<evidence type="ECO:0000256" key="6">
    <source>
        <dbReference type="ARBA" id="ARBA00031036"/>
    </source>
</evidence>
<proteinExistence type="inferred from homology"/>
<feature type="non-terminal residue" evidence="8">
    <location>
        <position position="319"/>
    </location>
</feature>